<sequence>MKDIEIIYKNEFGISFQWKSKREKVQVVFKDTGFLLSLEEIKIFQKNVLQVEAEQCCQNCEYSRSCRSLLLKTPSQKIDLAVSLDELDQINELLGATIFKLETKAYVAHSFN</sequence>
<dbReference type="Pfam" id="PF20391">
    <property type="entry name" value="DUF6686"/>
    <property type="match status" value="1"/>
</dbReference>
<dbReference type="RefSeq" id="WP_027884700.1">
    <property type="nucleotide sequence ID" value="NZ_BMWY01000001.1"/>
</dbReference>
<proteinExistence type="predicted"/>
<evidence type="ECO:0000313" key="1">
    <source>
        <dbReference type="EMBL" id="GGZ43263.1"/>
    </source>
</evidence>
<accession>A0ABQ3BFM6</accession>
<keyword evidence="2" id="KW-1185">Reference proteome</keyword>
<dbReference type="Proteomes" id="UP000615593">
    <property type="component" value="Unassembled WGS sequence"/>
</dbReference>
<dbReference type="GeneID" id="94367658"/>
<comment type="caution">
    <text evidence="1">The sequence shown here is derived from an EMBL/GenBank/DDBJ whole genome shotgun (WGS) entry which is preliminary data.</text>
</comment>
<evidence type="ECO:0000313" key="2">
    <source>
        <dbReference type="Proteomes" id="UP000615593"/>
    </source>
</evidence>
<dbReference type="EMBL" id="BMWY01000001">
    <property type="protein sequence ID" value="GGZ43263.1"/>
    <property type="molecule type" value="Genomic_DNA"/>
</dbReference>
<name>A0ABQ3BFM6_9FLAO</name>
<gene>
    <name evidence="1" type="ORF">GCM10008088_00210</name>
</gene>
<reference evidence="2" key="1">
    <citation type="journal article" date="2019" name="Int. J. Syst. Evol. Microbiol.">
        <title>The Global Catalogue of Microorganisms (GCM) 10K type strain sequencing project: providing services to taxonomists for standard genome sequencing and annotation.</title>
        <authorList>
            <consortium name="The Broad Institute Genomics Platform"/>
            <consortium name="The Broad Institute Genome Sequencing Center for Infectious Disease"/>
            <person name="Wu L."/>
            <person name="Ma J."/>
        </authorList>
    </citation>
    <scope>NUCLEOTIDE SEQUENCE [LARGE SCALE GENOMIC DNA]</scope>
    <source>
        <strain evidence="2">KCTC 12708</strain>
    </source>
</reference>
<dbReference type="InterPro" id="IPR046508">
    <property type="entry name" value="DUF6686"/>
</dbReference>
<organism evidence="1 2">
    <name type="scientific">Mesonia mobilis</name>
    <dbReference type="NCBI Taxonomy" id="369791"/>
    <lineage>
        <taxon>Bacteria</taxon>
        <taxon>Pseudomonadati</taxon>
        <taxon>Bacteroidota</taxon>
        <taxon>Flavobacteriia</taxon>
        <taxon>Flavobacteriales</taxon>
        <taxon>Flavobacteriaceae</taxon>
        <taxon>Mesonia</taxon>
    </lineage>
</organism>
<protein>
    <submittedName>
        <fullName evidence="1">Uncharacterized protein</fullName>
    </submittedName>
</protein>